<evidence type="ECO:0000259" key="4">
    <source>
        <dbReference type="SMART" id="SM00839"/>
    </source>
</evidence>
<feature type="transmembrane region" description="Helical" evidence="3">
    <location>
        <begin position="106"/>
        <end position="127"/>
    </location>
</feature>
<evidence type="ECO:0000313" key="6">
    <source>
        <dbReference type="RefSeq" id="XP_022720081.1"/>
    </source>
</evidence>
<sequence>MKISFQGFGNVGSGAAQFTHEKGGKVVAVSDITGAIKNRKGIDIPSLLKHAKENKGVKGFHGGNSIDPESILVEECDILIPAALGGVINRFLFLQQQRFVNKTQPYILLSMLMISFLFSVSLLQMSLIETKCCPLSSPLQSVTPSHPNVRSTRSSRLKTILAMDSTMRAEFSVSRSSLTV</sequence>
<keyword evidence="2" id="KW-0520">NAD</keyword>
<dbReference type="Proteomes" id="UP000515121">
    <property type="component" value="Unplaced"/>
</dbReference>
<dbReference type="SUPFAM" id="SSF51735">
    <property type="entry name" value="NAD(P)-binding Rossmann-fold domains"/>
    <property type="match status" value="1"/>
</dbReference>
<keyword evidence="3" id="KW-0472">Membrane</keyword>
<dbReference type="KEGG" id="dzi:111277911"/>
<dbReference type="GeneID" id="111277911"/>
<dbReference type="GO" id="GO:0005739">
    <property type="term" value="C:mitochondrion"/>
    <property type="evidence" value="ECO:0007669"/>
    <property type="project" value="TreeGrafter"/>
</dbReference>
<name>A0A6P5WX63_DURZI</name>
<feature type="domain" description="Glutamate/phenylalanine/leucine/valine/L-tryptophan dehydrogenase C-terminal" evidence="4">
    <location>
        <begin position="1"/>
        <end position="157"/>
    </location>
</feature>
<keyword evidence="5" id="KW-1185">Reference proteome</keyword>
<keyword evidence="3" id="KW-0812">Transmembrane</keyword>
<dbReference type="RefSeq" id="XP_022720081.1">
    <property type="nucleotide sequence ID" value="XM_022864346.1"/>
</dbReference>
<evidence type="ECO:0000256" key="3">
    <source>
        <dbReference type="SAM" id="Phobius"/>
    </source>
</evidence>
<gene>
    <name evidence="6" type="primary">LOC111277911</name>
</gene>
<dbReference type="InterPro" id="IPR036291">
    <property type="entry name" value="NAD(P)-bd_dom_sf"/>
</dbReference>
<dbReference type="Gene3D" id="3.40.50.720">
    <property type="entry name" value="NAD(P)-binding Rossmann-like Domain"/>
    <property type="match status" value="1"/>
</dbReference>
<evidence type="ECO:0000256" key="2">
    <source>
        <dbReference type="ARBA" id="ARBA00023027"/>
    </source>
</evidence>
<dbReference type="OrthoDB" id="1919587at2759"/>
<evidence type="ECO:0000256" key="1">
    <source>
        <dbReference type="ARBA" id="ARBA00023002"/>
    </source>
</evidence>
<evidence type="ECO:0000313" key="5">
    <source>
        <dbReference type="Proteomes" id="UP000515121"/>
    </source>
</evidence>
<keyword evidence="1" id="KW-0560">Oxidoreductase</keyword>
<dbReference type="PANTHER" id="PTHR11606">
    <property type="entry name" value="GLUTAMATE DEHYDROGENASE"/>
    <property type="match status" value="1"/>
</dbReference>
<keyword evidence="3" id="KW-1133">Transmembrane helix</keyword>
<protein>
    <submittedName>
        <fullName evidence="6">Uncharacterized protein LOC111277911</fullName>
    </submittedName>
</protein>
<dbReference type="Pfam" id="PF00208">
    <property type="entry name" value="ELFV_dehydrog"/>
    <property type="match status" value="1"/>
</dbReference>
<dbReference type="InterPro" id="IPR006096">
    <property type="entry name" value="Glu/Leu/Phe/Val/Trp_DH_C"/>
</dbReference>
<organism evidence="5 6">
    <name type="scientific">Durio zibethinus</name>
    <name type="common">Durian</name>
    <dbReference type="NCBI Taxonomy" id="66656"/>
    <lineage>
        <taxon>Eukaryota</taxon>
        <taxon>Viridiplantae</taxon>
        <taxon>Streptophyta</taxon>
        <taxon>Embryophyta</taxon>
        <taxon>Tracheophyta</taxon>
        <taxon>Spermatophyta</taxon>
        <taxon>Magnoliopsida</taxon>
        <taxon>eudicotyledons</taxon>
        <taxon>Gunneridae</taxon>
        <taxon>Pentapetalae</taxon>
        <taxon>rosids</taxon>
        <taxon>malvids</taxon>
        <taxon>Malvales</taxon>
        <taxon>Malvaceae</taxon>
        <taxon>Helicteroideae</taxon>
        <taxon>Durio</taxon>
    </lineage>
</organism>
<accession>A0A6P5WX63</accession>
<dbReference type="PANTHER" id="PTHR11606:SF29">
    <property type="entry name" value="GLUTAMATE DEHYDROGENASE 3-RELATED"/>
    <property type="match status" value="1"/>
</dbReference>
<dbReference type="GO" id="GO:0004352">
    <property type="term" value="F:glutamate dehydrogenase (NAD+) activity"/>
    <property type="evidence" value="ECO:0007669"/>
    <property type="project" value="TreeGrafter"/>
</dbReference>
<dbReference type="GO" id="GO:0006538">
    <property type="term" value="P:L-glutamate catabolic process"/>
    <property type="evidence" value="ECO:0007669"/>
    <property type="project" value="TreeGrafter"/>
</dbReference>
<proteinExistence type="predicted"/>
<dbReference type="SMART" id="SM00839">
    <property type="entry name" value="ELFV_dehydrog"/>
    <property type="match status" value="1"/>
</dbReference>
<dbReference type="AlphaFoldDB" id="A0A6P5WX63"/>
<reference evidence="6" key="1">
    <citation type="submission" date="2025-08" db="UniProtKB">
        <authorList>
            <consortium name="RefSeq"/>
        </authorList>
    </citation>
    <scope>IDENTIFICATION</scope>
    <source>
        <tissue evidence="6">Fruit stalk</tissue>
    </source>
</reference>